<reference evidence="2" key="1">
    <citation type="submission" date="2016-10" db="EMBL/GenBank/DDBJ databases">
        <authorList>
            <person name="Varghese N."/>
            <person name="Submissions S."/>
        </authorList>
    </citation>
    <scope>NUCLEOTIDE SEQUENCE [LARGE SCALE GENOMIC DNA]</scope>
    <source>
        <strain evidence="2">DSM 45460</strain>
    </source>
</reference>
<dbReference type="EMBL" id="FNFM01000003">
    <property type="protein sequence ID" value="SDJ99675.1"/>
    <property type="molecule type" value="Genomic_DNA"/>
</dbReference>
<proteinExistence type="predicted"/>
<accession>A0A1G8YBQ5</accession>
<evidence type="ECO:0008006" key="3">
    <source>
        <dbReference type="Google" id="ProtNLM"/>
    </source>
</evidence>
<dbReference type="InterPro" id="IPR009061">
    <property type="entry name" value="DNA-bd_dom_put_sf"/>
</dbReference>
<sequence length="77" mass="8720">MPLVELRAFAALVREGPGNEEQRLDLLRRHREHVRGQLAELEECLELITWKVGVYEGHLSEGTARGVWDPSVSERGA</sequence>
<dbReference type="Proteomes" id="UP000199213">
    <property type="component" value="Unassembled WGS sequence"/>
</dbReference>
<organism evidence="1 2">
    <name type="scientific">Actinopolyspora mzabensis</name>
    <dbReference type="NCBI Taxonomy" id="995066"/>
    <lineage>
        <taxon>Bacteria</taxon>
        <taxon>Bacillati</taxon>
        <taxon>Actinomycetota</taxon>
        <taxon>Actinomycetes</taxon>
        <taxon>Actinopolysporales</taxon>
        <taxon>Actinopolysporaceae</taxon>
        <taxon>Actinopolyspora</taxon>
    </lineage>
</organism>
<dbReference type="AlphaFoldDB" id="A0A1G8YBQ5"/>
<keyword evidence="2" id="KW-1185">Reference proteome</keyword>
<name>A0A1G8YBQ5_ACTMZ</name>
<dbReference type="Gene3D" id="1.10.1660.10">
    <property type="match status" value="1"/>
</dbReference>
<dbReference type="SUPFAM" id="SSF46955">
    <property type="entry name" value="Putative DNA-binding domain"/>
    <property type="match status" value="1"/>
</dbReference>
<protein>
    <recommendedName>
        <fullName evidence="3">MerR, DNA binding</fullName>
    </recommendedName>
</protein>
<gene>
    <name evidence="1" type="ORF">SAMN04487820_103342</name>
</gene>
<evidence type="ECO:0000313" key="1">
    <source>
        <dbReference type="EMBL" id="SDJ99675.1"/>
    </source>
</evidence>
<evidence type="ECO:0000313" key="2">
    <source>
        <dbReference type="Proteomes" id="UP000199213"/>
    </source>
</evidence>